<dbReference type="InterPro" id="IPR005913">
    <property type="entry name" value="dTDP_dehydrorham_reduct"/>
</dbReference>
<evidence type="ECO:0000259" key="7">
    <source>
        <dbReference type="Pfam" id="PF04321"/>
    </source>
</evidence>
<dbReference type="PANTHER" id="PTHR10491:SF4">
    <property type="entry name" value="METHIONINE ADENOSYLTRANSFERASE 2 SUBUNIT BETA"/>
    <property type="match status" value="1"/>
</dbReference>
<dbReference type="UniPathway" id="UPA00281"/>
<keyword evidence="6" id="KW-0560">Oxidoreductase</keyword>
<dbReference type="Pfam" id="PF04321">
    <property type="entry name" value="RmlD_sub_bind"/>
    <property type="match status" value="1"/>
</dbReference>
<feature type="domain" description="RmlD-like substrate binding" evidence="7">
    <location>
        <begin position="1"/>
        <end position="288"/>
    </location>
</feature>
<evidence type="ECO:0000313" key="9">
    <source>
        <dbReference type="Proteomes" id="UP000245887"/>
    </source>
</evidence>
<evidence type="ECO:0000256" key="6">
    <source>
        <dbReference type="RuleBase" id="RU364082"/>
    </source>
</evidence>
<dbReference type="GO" id="GO:0008831">
    <property type="term" value="F:dTDP-4-dehydrorhamnose reductase activity"/>
    <property type="evidence" value="ECO:0007669"/>
    <property type="project" value="UniProtKB-EC"/>
</dbReference>
<dbReference type="UniPathway" id="UPA00124"/>
<evidence type="ECO:0000256" key="2">
    <source>
        <dbReference type="ARBA" id="ARBA00010944"/>
    </source>
</evidence>
<dbReference type="NCBIfam" id="TIGR01214">
    <property type="entry name" value="rmlD"/>
    <property type="match status" value="1"/>
</dbReference>
<dbReference type="SUPFAM" id="SSF51735">
    <property type="entry name" value="NAD(P)-binding Rossmann-fold domains"/>
    <property type="match status" value="1"/>
</dbReference>
<dbReference type="GO" id="GO:0009243">
    <property type="term" value="P:O antigen biosynthetic process"/>
    <property type="evidence" value="ECO:0007669"/>
    <property type="project" value="UniProtKB-UniPathway"/>
</dbReference>
<organism evidence="8 9">
    <name type="scientific">Tamilnaduibacter salinus</name>
    <dbReference type="NCBI Taxonomy" id="1484056"/>
    <lineage>
        <taxon>Bacteria</taxon>
        <taxon>Pseudomonadati</taxon>
        <taxon>Pseudomonadota</taxon>
        <taxon>Gammaproteobacteria</taxon>
        <taxon>Pseudomonadales</taxon>
        <taxon>Marinobacteraceae</taxon>
        <taxon>Tamilnaduibacter</taxon>
    </lineage>
</organism>
<reference evidence="8 9" key="1">
    <citation type="submission" date="2018-04" db="EMBL/GenBank/DDBJ databases">
        <title>Genomic Encyclopedia of Type Strains, Phase IV (KMG-IV): sequencing the most valuable type-strain genomes for metagenomic binning, comparative biology and taxonomic classification.</title>
        <authorList>
            <person name="Goeker M."/>
        </authorList>
    </citation>
    <scope>NUCLEOTIDE SEQUENCE [LARGE SCALE GENOMIC DNA]</scope>
    <source>
        <strain evidence="8 9">DSM 28688</strain>
    </source>
</reference>
<comment type="pathway">
    <text evidence="1 6">Carbohydrate biosynthesis; dTDP-L-rhamnose biosynthesis.</text>
</comment>
<evidence type="ECO:0000256" key="1">
    <source>
        <dbReference type="ARBA" id="ARBA00004781"/>
    </source>
</evidence>
<accession>A0A2U1D124</accession>
<dbReference type="EC" id="1.1.1.133" evidence="3 6"/>
<dbReference type="InterPro" id="IPR036291">
    <property type="entry name" value="NAD(P)-bd_dom_sf"/>
</dbReference>
<gene>
    <name evidence="8" type="ORF">C8D92_101293</name>
</gene>
<evidence type="ECO:0000256" key="5">
    <source>
        <dbReference type="ARBA" id="ARBA00048200"/>
    </source>
</evidence>
<dbReference type="Gene3D" id="3.40.50.720">
    <property type="entry name" value="NAD(P)-binding Rossmann-like Domain"/>
    <property type="match status" value="1"/>
</dbReference>
<dbReference type="CDD" id="cd05254">
    <property type="entry name" value="dTDP_HR_like_SDR_e"/>
    <property type="match status" value="1"/>
</dbReference>
<name>A0A2U1D124_9GAMM</name>
<evidence type="ECO:0000256" key="3">
    <source>
        <dbReference type="ARBA" id="ARBA00012929"/>
    </source>
</evidence>
<comment type="function">
    <text evidence="6">Catalyzes the reduction of dTDP-6-deoxy-L-lyxo-4-hexulose to yield dTDP-L-rhamnose.</text>
</comment>
<dbReference type="InterPro" id="IPR029903">
    <property type="entry name" value="RmlD-like-bd"/>
</dbReference>
<sequence length="295" mass="31812">MRILVTGSDGQIGHELLKTLAPLGEVVGITRADGDLASPEVVDSLLERFRPGVVVNPAAYTAVDQAEGEETVARGLNAGLPEKLARWAEANGALLVHYSTDYVYAGNGEAPMPESEPTAPLSVYGKTKLAGDEAILAHSPSAVILRTSWVYGARGRNFMLTMLKLAAERNELKVVADQWGAPTPAWLIAQVTALVIRARLLGNDAIRGVYHLTCRKATSWCGLAREIIRLAGERGAPLKMGEQRVFPIPTSEYPAPAPRPKNSRLDVSRIEQALAIQLPDWKAALGVTLGDWHKD</sequence>
<comment type="similarity">
    <text evidence="2 6">Belongs to the dTDP-4-dehydrorhamnose reductase family.</text>
</comment>
<comment type="cofactor">
    <cofactor evidence="6">
        <name>Mg(2+)</name>
        <dbReference type="ChEBI" id="CHEBI:18420"/>
    </cofactor>
    <text evidence="6">Binds 1 Mg(2+) ion per monomer.</text>
</comment>
<evidence type="ECO:0000256" key="4">
    <source>
        <dbReference type="ARBA" id="ARBA00017099"/>
    </source>
</evidence>
<protein>
    <recommendedName>
        <fullName evidence="4 6">dTDP-4-dehydrorhamnose reductase</fullName>
        <ecNumber evidence="3 6">1.1.1.133</ecNumber>
    </recommendedName>
</protein>
<proteinExistence type="inferred from homology"/>
<dbReference type="OrthoDB" id="9803892at2"/>
<dbReference type="Gene3D" id="3.90.25.10">
    <property type="entry name" value="UDP-galactose 4-epimerase, domain 1"/>
    <property type="match status" value="1"/>
</dbReference>
<comment type="catalytic activity">
    <reaction evidence="5 6">
        <text>dTDP-beta-L-rhamnose + NADP(+) = dTDP-4-dehydro-beta-L-rhamnose + NADPH + H(+)</text>
        <dbReference type="Rhea" id="RHEA:21796"/>
        <dbReference type="ChEBI" id="CHEBI:15378"/>
        <dbReference type="ChEBI" id="CHEBI:57510"/>
        <dbReference type="ChEBI" id="CHEBI:57783"/>
        <dbReference type="ChEBI" id="CHEBI:58349"/>
        <dbReference type="ChEBI" id="CHEBI:62830"/>
        <dbReference type="EC" id="1.1.1.133"/>
    </reaction>
</comment>
<dbReference type="Proteomes" id="UP000245887">
    <property type="component" value="Unassembled WGS sequence"/>
</dbReference>
<dbReference type="EMBL" id="QEKQ01000001">
    <property type="protein sequence ID" value="PVY79087.1"/>
    <property type="molecule type" value="Genomic_DNA"/>
</dbReference>
<comment type="caution">
    <text evidence="8">The sequence shown here is derived from an EMBL/GenBank/DDBJ whole genome shotgun (WGS) entry which is preliminary data.</text>
</comment>
<dbReference type="PANTHER" id="PTHR10491">
    <property type="entry name" value="DTDP-4-DEHYDRORHAMNOSE REDUCTASE"/>
    <property type="match status" value="1"/>
</dbReference>
<dbReference type="GO" id="GO:0005829">
    <property type="term" value="C:cytosol"/>
    <property type="evidence" value="ECO:0007669"/>
    <property type="project" value="TreeGrafter"/>
</dbReference>
<dbReference type="AlphaFoldDB" id="A0A2U1D124"/>
<keyword evidence="6" id="KW-0521">NADP</keyword>
<evidence type="ECO:0000313" key="8">
    <source>
        <dbReference type="EMBL" id="PVY79087.1"/>
    </source>
</evidence>
<dbReference type="GO" id="GO:0019305">
    <property type="term" value="P:dTDP-rhamnose biosynthetic process"/>
    <property type="evidence" value="ECO:0007669"/>
    <property type="project" value="UniProtKB-UniPathway"/>
</dbReference>